<dbReference type="EMBL" id="GBRH01197961">
    <property type="protein sequence ID" value="JAD99934.1"/>
    <property type="molecule type" value="Transcribed_RNA"/>
</dbReference>
<organism evidence="1">
    <name type="scientific">Arundo donax</name>
    <name type="common">Giant reed</name>
    <name type="synonym">Donax arundinaceus</name>
    <dbReference type="NCBI Taxonomy" id="35708"/>
    <lineage>
        <taxon>Eukaryota</taxon>
        <taxon>Viridiplantae</taxon>
        <taxon>Streptophyta</taxon>
        <taxon>Embryophyta</taxon>
        <taxon>Tracheophyta</taxon>
        <taxon>Spermatophyta</taxon>
        <taxon>Magnoliopsida</taxon>
        <taxon>Liliopsida</taxon>
        <taxon>Poales</taxon>
        <taxon>Poaceae</taxon>
        <taxon>PACMAD clade</taxon>
        <taxon>Arundinoideae</taxon>
        <taxon>Arundineae</taxon>
        <taxon>Arundo</taxon>
    </lineage>
</organism>
<evidence type="ECO:0000313" key="1">
    <source>
        <dbReference type="EMBL" id="JAD99934.1"/>
    </source>
</evidence>
<name>A0A0A9EGP8_ARUDO</name>
<reference evidence="1" key="2">
    <citation type="journal article" date="2015" name="Data Brief">
        <title>Shoot transcriptome of the giant reed, Arundo donax.</title>
        <authorList>
            <person name="Barrero R.A."/>
            <person name="Guerrero F.D."/>
            <person name="Moolhuijzen P."/>
            <person name="Goolsby J.A."/>
            <person name="Tidwell J."/>
            <person name="Bellgard S.E."/>
            <person name="Bellgard M.I."/>
        </authorList>
    </citation>
    <scope>NUCLEOTIDE SEQUENCE</scope>
    <source>
        <tissue evidence="1">Shoot tissue taken approximately 20 cm above the soil surface</tissue>
    </source>
</reference>
<proteinExistence type="predicted"/>
<reference evidence="1" key="1">
    <citation type="submission" date="2014-09" db="EMBL/GenBank/DDBJ databases">
        <authorList>
            <person name="Magalhaes I.L.F."/>
            <person name="Oliveira U."/>
            <person name="Santos F.R."/>
            <person name="Vidigal T.H.D.A."/>
            <person name="Brescovit A.D."/>
            <person name="Santos A.J."/>
        </authorList>
    </citation>
    <scope>NUCLEOTIDE SEQUENCE</scope>
    <source>
        <tissue evidence="1">Shoot tissue taken approximately 20 cm above the soil surface</tissue>
    </source>
</reference>
<protein>
    <submittedName>
        <fullName evidence="1">Uncharacterized protein</fullName>
    </submittedName>
</protein>
<sequence>MLFPLEAFTGQVLCGCAPPLHALCYMRWGLGGISYCFLNQQVLWHLSLHGNSFLGCIYHYKLLFGLF</sequence>
<dbReference type="AlphaFoldDB" id="A0A0A9EGP8"/>
<accession>A0A0A9EGP8</accession>